<dbReference type="AlphaFoldDB" id="A0AAV0C5B8"/>
<accession>A0AAV0C5B8</accession>
<dbReference type="PANTHER" id="PTHR46309">
    <property type="entry name" value="PHD FINGER PROTEIN 12"/>
    <property type="match status" value="1"/>
</dbReference>
<dbReference type="EMBL" id="CAMAPF010000012">
    <property type="protein sequence ID" value="CAH9066697.1"/>
    <property type="molecule type" value="Genomic_DNA"/>
</dbReference>
<dbReference type="Pfam" id="PF23209">
    <property type="entry name" value="IDM1_C"/>
    <property type="match status" value="1"/>
</dbReference>
<evidence type="ECO:0000313" key="4">
    <source>
        <dbReference type="Proteomes" id="UP001152523"/>
    </source>
</evidence>
<dbReference type="SUPFAM" id="SSF55729">
    <property type="entry name" value="Acyl-CoA N-acyltransferases (Nat)"/>
    <property type="match status" value="1"/>
</dbReference>
<evidence type="ECO:0000256" key="1">
    <source>
        <dbReference type="SAM" id="MobiDB-lite"/>
    </source>
</evidence>
<protein>
    <recommendedName>
        <fullName evidence="2">Increased DNA methylation 1 C-terminal domain-containing protein</fullName>
    </recommendedName>
</protein>
<feature type="region of interest" description="Disordered" evidence="1">
    <location>
        <begin position="178"/>
        <end position="260"/>
    </location>
</feature>
<dbReference type="GO" id="GO:0006357">
    <property type="term" value="P:regulation of transcription by RNA polymerase II"/>
    <property type="evidence" value="ECO:0007669"/>
    <property type="project" value="TreeGrafter"/>
</dbReference>
<feature type="domain" description="Increased DNA methylation 1 C-terminal" evidence="2">
    <location>
        <begin position="90"/>
        <end position="174"/>
    </location>
</feature>
<comment type="caution">
    <text evidence="3">The sequence shown here is derived from an EMBL/GenBank/DDBJ whole genome shotgun (WGS) entry which is preliminary data.</text>
</comment>
<name>A0AAV0C5B8_9ASTE</name>
<keyword evidence="4" id="KW-1185">Reference proteome</keyword>
<proteinExistence type="predicted"/>
<feature type="compositionally biased region" description="Basic and acidic residues" evidence="1">
    <location>
        <begin position="183"/>
        <end position="195"/>
    </location>
</feature>
<evidence type="ECO:0000259" key="2">
    <source>
        <dbReference type="Pfam" id="PF23209"/>
    </source>
</evidence>
<feature type="compositionally biased region" description="Basic and acidic residues" evidence="1">
    <location>
        <begin position="208"/>
        <end position="260"/>
    </location>
</feature>
<dbReference type="Proteomes" id="UP001152523">
    <property type="component" value="Unassembled WGS sequence"/>
</dbReference>
<dbReference type="GO" id="GO:0005634">
    <property type="term" value="C:nucleus"/>
    <property type="evidence" value="ECO:0007669"/>
    <property type="project" value="TreeGrafter"/>
</dbReference>
<organism evidence="3 4">
    <name type="scientific">Cuscuta epithymum</name>
    <dbReference type="NCBI Taxonomy" id="186058"/>
    <lineage>
        <taxon>Eukaryota</taxon>
        <taxon>Viridiplantae</taxon>
        <taxon>Streptophyta</taxon>
        <taxon>Embryophyta</taxon>
        <taxon>Tracheophyta</taxon>
        <taxon>Spermatophyta</taxon>
        <taxon>Magnoliopsida</taxon>
        <taxon>eudicotyledons</taxon>
        <taxon>Gunneridae</taxon>
        <taxon>Pentapetalae</taxon>
        <taxon>asterids</taxon>
        <taxon>lamiids</taxon>
        <taxon>Solanales</taxon>
        <taxon>Convolvulaceae</taxon>
        <taxon>Cuscuteae</taxon>
        <taxon>Cuscuta</taxon>
        <taxon>Cuscuta subgen. Cuscuta</taxon>
    </lineage>
</organism>
<dbReference type="InterPro" id="IPR016181">
    <property type="entry name" value="Acyl_CoA_acyltransferase"/>
</dbReference>
<dbReference type="InterPro" id="IPR056511">
    <property type="entry name" value="IDM1_C"/>
</dbReference>
<dbReference type="InterPro" id="IPR042163">
    <property type="entry name" value="PHF12"/>
</dbReference>
<reference evidence="3" key="1">
    <citation type="submission" date="2022-07" db="EMBL/GenBank/DDBJ databases">
        <authorList>
            <person name="Macas J."/>
            <person name="Novak P."/>
            <person name="Neumann P."/>
        </authorList>
    </citation>
    <scope>NUCLEOTIDE SEQUENCE</scope>
</reference>
<feature type="compositionally biased region" description="Basic residues" evidence="1">
    <location>
        <begin position="196"/>
        <end position="207"/>
    </location>
</feature>
<sequence length="260" mass="29838">MEKVSIPFTNQNQFPHRPSQRSQRRKKRNVYTHLKSLIGLPNQLSDGFSWTLLKCIPHDQNSHLVQLLRPFIAECNSKLAVALTIMEESFLPMVDPKTGTDMIPQVIYNWGSQPGRLNYRGFYTVVLEDDDIMVSVATIRIHGTKVVELPSIATCSKSCRMGMCRRLMNCIEKVYRKGTGRGNRGESGKKEERGNRKERKKERKGKSIKKEREGGNRGESGTKEERGNGKERKKERKGESIKKEWEEIGSREGKKIKLFS</sequence>
<dbReference type="GO" id="GO:0003714">
    <property type="term" value="F:transcription corepressor activity"/>
    <property type="evidence" value="ECO:0007669"/>
    <property type="project" value="InterPro"/>
</dbReference>
<gene>
    <name evidence="3" type="ORF">CEPIT_LOCUS2468</name>
</gene>
<feature type="region of interest" description="Disordered" evidence="1">
    <location>
        <begin position="1"/>
        <end position="26"/>
    </location>
</feature>
<evidence type="ECO:0000313" key="3">
    <source>
        <dbReference type="EMBL" id="CAH9066697.1"/>
    </source>
</evidence>
<dbReference type="PANTHER" id="PTHR46309:SF7">
    <property type="entry name" value="OS04G0433900 PROTEIN"/>
    <property type="match status" value="1"/>
</dbReference>